<dbReference type="PANTHER" id="PTHR18964">
    <property type="entry name" value="ROK (REPRESSOR, ORF, KINASE) FAMILY"/>
    <property type="match status" value="1"/>
</dbReference>
<organism evidence="2 3">
    <name type="scientific">candidate division WWE3 bacterium CG_4_10_14_0_2_um_filter_41_14</name>
    <dbReference type="NCBI Taxonomy" id="1975072"/>
    <lineage>
        <taxon>Bacteria</taxon>
        <taxon>Katanobacteria</taxon>
    </lineage>
</organism>
<dbReference type="AlphaFoldDB" id="A0A2M7TM48"/>
<gene>
    <name evidence="2" type="ORF">COY32_00070</name>
</gene>
<dbReference type="SUPFAM" id="SSF53067">
    <property type="entry name" value="Actin-like ATPase domain"/>
    <property type="match status" value="1"/>
</dbReference>
<dbReference type="Proteomes" id="UP000228920">
    <property type="component" value="Unassembled WGS sequence"/>
</dbReference>
<dbReference type="CDD" id="cd23763">
    <property type="entry name" value="ASKHA_ATPase_ROK"/>
    <property type="match status" value="1"/>
</dbReference>
<feature type="non-terminal residue" evidence="2">
    <location>
        <position position="184"/>
    </location>
</feature>
<accession>A0A2M7TM48</accession>
<evidence type="ECO:0000313" key="3">
    <source>
        <dbReference type="Proteomes" id="UP000228920"/>
    </source>
</evidence>
<dbReference type="Gene3D" id="3.30.420.40">
    <property type="match status" value="2"/>
</dbReference>
<dbReference type="PROSITE" id="PS01125">
    <property type="entry name" value="ROK"/>
    <property type="match status" value="1"/>
</dbReference>
<dbReference type="Pfam" id="PF00480">
    <property type="entry name" value="ROK"/>
    <property type="match status" value="1"/>
</dbReference>
<reference evidence="3" key="1">
    <citation type="submission" date="2017-09" db="EMBL/GenBank/DDBJ databases">
        <title>Depth-based differentiation of microbial function through sediment-hosted aquifers and enrichment of novel symbionts in the deep terrestrial subsurface.</title>
        <authorList>
            <person name="Probst A.J."/>
            <person name="Ladd B."/>
            <person name="Jarett J.K."/>
            <person name="Geller-Mcgrath D.E."/>
            <person name="Sieber C.M.K."/>
            <person name="Emerson J.B."/>
            <person name="Anantharaman K."/>
            <person name="Thomas B.C."/>
            <person name="Malmstrom R."/>
            <person name="Stieglmeier M."/>
            <person name="Klingl A."/>
            <person name="Woyke T."/>
            <person name="Ryan C.M."/>
            <person name="Banfield J.F."/>
        </authorList>
    </citation>
    <scope>NUCLEOTIDE SEQUENCE [LARGE SCALE GENOMIC DNA]</scope>
</reference>
<name>A0A2M7TM48_UNCKA</name>
<dbReference type="InterPro" id="IPR000600">
    <property type="entry name" value="ROK"/>
</dbReference>
<dbReference type="EMBL" id="PFNL01000003">
    <property type="protein sequence ID" value="PIZ48311.1"/>
    <property type="molecule type" value="Genomic_DNA"/>
</dbReference>
<evidence type="ECO:0000256" key="1">
    <source>
        <dbReference type="ARBA" id="ARBA00006479"/>
    </source>
</evidence>
<evidence type="ECO:0008006" key="4">
    <source>
        <dbReference type="Google" id="ProtNLM"/>
    </source>
</evidence>
<proteinExistence type="inferred from homology"/>
<comment type="caution">
    <text evidence="2">The sequence shown here is derived from an EMBL/GenBank/DDBJ whole genome shotgun (WGS) entry which is preliminary data.</text>
</comment>
<dbReference type="InterPro" id="IPR049874">
    <property type="entry name" value="ROK_cs"/>
</dbReference>
<dbReference type="InterPro" id="IPR043129">
    <property type="entry name" value="ATPase_NBD"/>
</dbReference>
<protein>
    <recommendedName>
        <fullName evidence="4">ROK family protein</fullName>
    </recommendedName>
</protein>
<comment type="similarity">
    <text evidence="1">Belongs to the ROK (NagC/XylR) family.</text>
</comment>
<evidence type="ECO:0000313" key="2">
    <source>
        <dbReference type="EMBL" id="PIZ48311.1"/>
    </source>
</evidence>
<dbReference type="PANTHER" id="PTHR18964:SF149">
    <property type="entry name" value="BIFUNCTIONAL UDP-N-ACETYLGLUCOSAMINE 2-EPIMERASE_N-ACETYLMANNOSAMINE KINASE"/>
    <property type="match status" value="1"/>
</dbReference>
<sequence length="184" mass="20103">MVKNKYILGIDVGGTNIKFGLVDSRYKLVESSQIPTPKTEKAVINLLIKIIEGKKPVIKAVGIGLPGPIDLKRGIILRTPHLPIKNVPILNLIKRHINKPLKIDNDANLFTLAEATVGAGKKYKNVVGITLGTGIGGGIVINKKIYHGRNNAGEVGHQFIDSHTSKHLESFLKVNNFKRSAEDY</sequence>